<gene>
    <name evidence="5" type="ORF">CA7LBN_003518</name>
</gene>
<dbReference type="GO" id="GO:0003735">
    <property type="term" value="F:structural constituent of ribosome"/>
    <property type="evidence" value="ECO:0007669"/>
    <property type="project" value="InterPro"/>
</dbReference>
<proteinExistence type="inferred from homology"/>
<organism evidence="5">
    <name type="scientific">Candidozyma auris</name>
    <name type="common">Yeast</name>
    <name type="synonym">Candida auris</name>
    <dbReference type="NCBI Taxonomy" id="498019"/>
    <lineage>
        <taxon>Eukaryota</taxon>
        <taxon>Fungi</taxon>
        <taxon>Dikarya</taxon>
        <taxon>Ascomycota</taxon>
        <taxon>Saccharomycotina</taxon>
        <taxon>Pichiomycetes</taxon>
        <taxon>Metschnikowiaceae</taxon>
        <taxon>Candidozyma</taxon>
    </lineage>
</organism>
<evidence type="ECO:0000256" key="3">
    <source>
        <dbReference type="ARBA" id="ARBA00023274"/>
    </source>
</evidence>
<dbReference type="AlphaFoldDB" id="A0A8F2W5W3"/>
<dbReference type="GO" id="GO:0006412">
    <property type="term" value="P:translation"/>
    <property type="evidence" value="ECO:0007669"/>
    <property type="project" value="InterPro"/>
</dbReference>
<dbReference type="InterPro" id="IPR001209">
    <property type="entry name" value="Ribosomal_uS14"/>
</dbReference>
<dbReference type="Gene3D" id="1.10.287.1480">
    <property type="match status" value="1"/>
</dbReference>
<evidence type="ECO:0000313" key="5">
    <source>
        <dbReference type="EMBL" id="QWW24661.1"/>
    </source>
</evidence>
<dbReference type="FunFam" id="1.10.287.1480:FF:000001">
    <property type="entry name" value="30S ribosomal protein S14"/>
    <property type="match status" value="1"/>
</dbReference>
<sequence length="152" mass="17321">MVFRFPVKFEIPKHVYVNGRVLKDAFKRTQVAEYEVTRNALRYIARNTTLPPKARLEAQLQLASMPKYTAPTQVKDRCIASGNSKWVISDFKLNRTEFRNRARRGQIPGVAIGSCQCITSECSETLDSRLSTLTHGLCPLENLTNFIMTDRP</sequence>
<keyword evidence="2" id="KW-0689">Ribosomal protein</keyword>
<dbReference type="Proteomes" id="UP000825438">
    <property type="component" value="Chromosome IV"/>
</dbReference>
<dbReference type="Pfam" id="PF00253">
    <property type="entry name" value="Ribosomal_S14"/>
    <property type="match status" value="1"/>
</dbReference>
<dbReference type="PANTHER" id="PTHR19836:SF19">
    <property type="entry name" value="SMALL RIBOSOMAL SUBUNIT PROTEIN US14M"/>
    <property type="match status" value="1"/>
</dbReference>
<dbReference type="SUPFAM" id="SSF57716">
    <property type="entry name" value="Glucocorticoid receptor-like (DNA-binding domain)"/>
    <property type="match status" value="1"/>
</dbReference>
<dbReference type="GO" id="GO:0005763">
    <property type="term" value="C:mitochondrial small ribosomal subunit"/>
    <property type="evidence" value="ECO:0007669"/>
    <property type="project" value="TreeGrafter"/>
</dbReference>
<evidence type="ECO:0000256" key="1">
    <source>
        <dbReference type="ARBA" id="ARBA00009083"/>
    </source>
</evidence>
<evidence type="ECO:0000256" key="4">
    <source>
        <dbReference type="ARBA" id="ARBA00076896"/>
    </source>
</evidence>
<keyword evidence="3" id="KW-0687">Ribonucleoprotein</keyword>
<protein>
    <recommendedName>
        <fullName evidence="4">37S ribosomal protein MRP2, mitochondrial</fullName>
    </recommendedName>
</protein>
<dbReference type="PANTHER" id="PTHR19836">
    <property type="entry name" value="30S RIBOSOMAL PROTEIN S14"/>
    <property type="match status" value="1"/>
</dbReference>
<comment type="similarity">
    <text evidence="1">Belongs to the universal ribosomal protein uS14 family.</text>
</comment>
<dbReference type="EMBL" id="CP076752">
    <property type="protein sequence ID" value="QWW24661.1"/>
    <property type="molecule type" value="Genomic_DNA"/>
</dbReference>
<reference evidence="5" key="1">
    <citation type="submission" date="2021-06" db="EMBL/GenBank/DDBJ databases">
        <title>Candida auris outbreak in lebanese hospital.</title>
        <authorList>
            <person name="Finianos M."/>
        </authorList>
    </citation>
    <scope>NUCLEOTIDE SEQUENCE</scope>
    <source>
        <strain evidence="5">CA7LBN</strain>
    </source>
</reference>
<evidence type="ECO:0000256" key="2">
    <source>
        <dbReference type="ARBA" id="ARBA00022980"/>
    </source>
</evidence>
<accession>A0A8F2W5W3</accession>
<name>A0A8F2W5W3_CANAR</name>